<dbReference type="Proteomes" id="UP000823637">
    <property type="component" value="Unassembled WGS sequence"/>
</dbReference>
<dbReference type="Gene3D" id="3.20.20.70">
    <property type="entry name" value="Aldolase class I"/>
    <property type="match status" value="1"/>
</dbReference>
<dbReference type="PANTHER" id="PTHR43656">
    <property type="entry name" value="BINDING OXIDOREDUCTASE, PUTATIVE (AFU_ORTHOLOGUE AFUA_2G08260)-RELATED"/>
    <property type="match status" value="1"/>
</dbReference>
<sequence length="412" mass="46205">MESKLFTPYKLGPVTLRNRTIRSAAFENMCYGNKPSQDLFDYHTSVAKGGIGMTTIAYCAVNRSGVSFDGQLWMRPEIIPELKRLTDAIHAEGAKASIQLGHCGNMTHYYTCGCMPVGASSGFNMYSPTIHRKLGKDEIKGLVEDFGKAVDICRQAGFDCVEIHAGHGYLISQFLSPYTNRRKDEYGGSLDNRMRFMREVLAEVMKHAADDMAVVVKTNMYDGFKSGLQLPDCLTVAKEIEKCGVHGIVLSAGFVSKAPMAVMRGAMPLKTLAYYMNPWKFWWLKAGLAMVGRKLIPTVPFKEAYFLEDAKKFRAEIKCPLIYVGGLVSRKKIDEVLDSGFELVQMARALVHDPAFVNKMKEADENYRCGCKHSNYCIARMYTLEMRCHHCVDNLPQKLQKEIDKAESVVSD</sequence>
<dbReference type="InterPro" id="IPR051799">
    <property type="entry name" value="NADH_flavin_oxidoreductase"/>
</dbReference>
<dbReference type="PANTHER" id="PTHR43656:SF2">
    <property type="entry name" value="BINDING OXIDOREDUCTASE, PUTATIVE (AFU_ORTHOLOGUE AFUA_2G08260)-RELATED"/>
    <property type="match status" value="1"/>
</dbReference>
<dbReference type="SUPFAM" id="SSF51395">
    <property type="entry name" value="FMN-linked oxidoreductases"/>
    <property type="match status" value="1"/>
</dbReference>
<evidence type="ECO:0000256" key="1">
    <source>
        <dbReference type="ARBA" id="ARBA00022630"/>
    </source>
</evidence>
<reference evidence="4" key="2">
    <citation type="journal article" date="2021" name="PeerJ">
        <title>Extensive microbial diversity within the chicken gut microbiome revealed by metagenomics and culture.</title>
        <authorList>
            <person name="Gilroy R."/>
            <person name="Ravi A."/>
            <person name="Getino M."/>
            <person name="Pursley I."/>
            <person name="Horton D.L."/>
            <person name="Alikhan N.F."/>
            <person name="Baker D."/>
            <person name="Gharbi K."/>
            <person name="Hall N."/>
            <person name="Watson M."/>
            <person name="Adriaenssens E.M."/>
            <person name="Foster-Nyarko E."/>
            <person name="Jarju S."/>
            <person name="Secka A."/>
            <person name="Antonio M."/>
            <person name="Oren A."/>
            <person name="Chaudhuri R.R."/>
            <person name="La Ragione R."/>
            <person name="Hildebrand F."/>
            <person name="Pallen M.J."/>
        </authorList>
    </citation>
    <scope>NUCLEOTIDE SEQUENCE</scope>
    <source>
        <strain evidence="4">D3-1215</strain>
    </source>
</reference>
<dbReference type="InterPro" id="IPR013785">
    <property type="entry name" value="Aldolase_TIM"/>
</dbReference>
<organism evidence="4 5">
    <name type="scientific">Candidatus Enterocola intestinipullorum</name>
    <dbReference type="NCBI Taxonomy" id="2840783"/>
    <lineage>
        <taxon>Bacteria</taxon>
        <taxon>Pseudomonadati</taxon>
        <taxon>Bacteroidota</taxon>
        <taxon>Bacteroidia</taxon>
        <taxon>Bacteroidales</taxon>
        <taxon>Candidatus Enterocola</taxon>
    </lineage>
</organism>
<evidence type="ECO:0000313" key="4">
    <source>
        <dbReference type="EMBL" id="MBO8446450.1"/>
    </source>
</evidence>
<comment type="caution">
    <text evidence="4">The sequence shown here is derived from an EMBL/GenBank/DDBJ whole genome shotgun (WGS) entry which is preliminary data.</text>
</comment>
<feature type="domain" description="NADH:flavin oxidoreductase/NADH oxidase N-terminal" evidence="3">
    <location>
        <begin position="4"/>
        <end position="245"/>
    </location>
</feature>
<dbReference type="AlphaFoldDB" id="A0A9D9EHG4"/>
<proteinExistence type="predicted"/>
<dbReference type="EMBL" id="JADIMR010000026">
    <property type="protein sequence ID" value="MBO8446450.1"/>
    <property type="molecule type" value="Genomic_DNA"/>
</dbReference>
<evidence type="ECO:0000259" key="3">
    <source>
        <dbReference type="Pfam" id="PF00724"/>
    </source>
</evidence>
<dbReference type="GO" id="GO:0016491">
    <property type="term" value="F:oxidoreductase activity"/>
    <property type="evidence" value="ECO:0007669"/>
    <property type="project" value="UniProtKB-KW"/>
</dbReference>
<name>A0A9D9EHG4_9BACT</name>
<reference evidence="4" key="1">
    <citation type="submission" date="2020-10" db="EMBL/GenBank/DDBJ databases">
        <authorList>
            <person name="Gilroy R."/>
        </authorList>
    </citation>
    <scope>NUCLEOTIDE SEQUENCE</scope>
    <source>
        <strain evidence="4">D3-1215</strain>
    </source>
</reference>
<dbReference type="InterPro" id="IPR001155">
    <property type="entry name" value="OxRdtase_FMN_N"/>
</dbReference>
<accession>A0A9D9EHG4</accession>
<dbReference type="Pfam" id="PF00724">
    <property type="entry name" value="Oxidored_FMN"/>
    <property type="match status" value="1"/>
</dbReference>
<protein>
    <submittedName>
        <fullName evidence="4">NADH:flavin oxidoreductase</fullName>
    </submittedName>
</protein>
<dbReference type="CDD" id="cd02803">
    <property type="entry name" value="OYE_like_FMN_family"/>
    <property type="match status" value="1"/>
</dbReference>
<evidence type="ECO:0000256" key="2">
    <source>
        <dbReference type="ARBA" id="ARBA00023002"/>
    </source>
</evidence>
<evidence type="ECO:0000313" key="5">
    <source>
        <dbReference type="Proteomes" id="UP000823637"/>
    </source>
</evidence>
<dbReference type="GO" id="GO:0010181">
    <property type="term" value="F:FMN binding"/>
    <property type="evidence" value="ECO:0007669"/>
    <property type="project" value="InterPro"/>
</dbReference>
<keyword evidence="2" id="KW-0560">Oxidoreductase</keyword>
<keyword evidence="1" id="KW-0285">Flavoprotein</keyword>
<gene>
    <name evidence="4" type="ORF">IAC32_01720</name>
</gene>